<dbReference type="STRING" id="579137.Metvu_0355"/>
<dbReference type="RefSeq" id="WP_012819764.1">
    <property type="nucleotide sequence ID" value="NC_013407.1"/>
</dbReference>
<evidence type="ECO:0000313" key="2">
    <source>
        <dbReference type="EMBL" id="ACX72220.1"/>
    </source>
</evidence>
<accession>C9RF68</accession>
<organism evidence="2 3">
    <name type="scientific">Methanocaldococcus vulcanius (strain ATCC 700851 / DSM 12094 / M7)</name>
    <name type="common">Methanococcus vulcanius</name>
    <dbReference type="NCBI Taxonomy" id="579137"/>
    <lineage>
        <taxon>Archaea</taxon>
        <taxon>Methanobacteriati</taxon>
        <taxon>Methanobacteriota</taxon>
        <taxon>Methanomada group</taxon>
        <taxon>Methanococci</taxon>
        <taxon>Methanococcales</taxon>
        <taxon>Methanocaldococcaceae</taxon>
        <taxon>Methanocaldococcus</taxon>
    </lineage>
</organism>
<dbReference type="Proteomes" id="UP000002063">
    <property type="component" value="Chromosome"/>
</dbReference>
<dbReference type="HOGENOM" id="CLU_440514_0_0_2"/>
<gene>
    <name evidence="2" type="ordered locus">Metvu_0355</name>
</gene>
<dbReference type="AlphaFoldDB" id="C9RF68"/>
<dbReference type="OrthoDB" id="103679at2157"/>
<feature type="region of interest" description="Disordered" evidence="1">
    <location>
        <begin position="18"/>
        <end position="38"/>
    </location>
</feature>
<proteinExistence type="predicted"/>
<keyword evidence="3" id="KW-1185">Reference proteome</keyword>
<evidence type="ECO:0000313" key="3">
    <source>
        <dbReference type="Proteomes" id="UP000002063"/>
    </source>
</evidence>
<dbReference type="eggNOG" id="arCOG04025">
    <property type="taxonomic scope" value="Archaea"/>
</dbReference>
<name>C9RF68_METVM</name>
<feature type="compositionally biased region" description="Basic and acidic residues" evidence="1">
    <location>
        <begin position="18"/>
        <end position="34"/>
    </location>
</feature>
<sequence>MNEKTLLELKYEDERKERERRKITNKKQKEKENKSSQIKFSKQEELKEKIIIKEIKFSEIPKIVFDDIKINFKHVGLEKNLLIQREKLNLKLPHIELTKPSCKFLNSCVDKNFNIAKAENSFLIPKFGIIPLNYRFLKTEIDKDFYSAKDKNCLFIPNIEILESEIKYPQNKLNREYQLLKLNKDIKMFEIPKISIPTSPITISNFKGIEMSKNLEIKGIAKIKEEDKEYAITEEIKIANTSIPNENETNETEIEMSKDPMEFLFGSNIEGMKRGGPLIVLFKDYKDDSYIQTFETLLLRICREKYGGIPKVKKLSLKEDWNKYEIERYLDEGNIFIVELDSKEEINKDNLSDRLWAIFSKERGIVIFYTKSENIFEKYKTILNEINWTKLNLKAKIIEIIPKRLSFKEKINVAKALFGFIDIEKDVPPIAPMDAVLNFAKEKYKEKLEKINNKYYINLGIINEGENESEEHMNLKSFVAHYLIKKLEKEGKIPKEDKEKDWDYIKENIIITEHSKEGKNNNLIVDVYFDDKNENYEIETLFKEGFGKIHKTLEKYNPNEKINIVIENITAFLHAKEFLNLINLIEKKQRYKNLEINFYTLDLKNNKLTDLKYYYKKNKN</sequence>
<reference evidence="2" key="1">
    <citation type="submission" date="2009-10" db="EMBL/GenBank/DDBJ databases">
        <title>Complete sequence of chromosome of Methanocaldococcus vulcanius M7.</title>
        <authorList>
            <consortium name="US DOE Joint Genome Institute"/>
            <person name="Lucas S."/>
            <person name="Copeland A."/>
            <person name="Lapidus A."/>
            <person name="Glavina del Rio T."/>
            <person name="Dalin E."/>
            <person name="Tice H."/>
            <person name="Bruce D."/>
            <person name="Goodwin L."/>
            <person name="Pitluck S."/>
            <person name="Lcollab F.I."/>
            <person name="Brettin T."/>
            <person name="Detter J.C."/>
            <person name="Han C."/>
            <person name="Tapia R."/>
            <person name="Kuske C.R."/>
            <person name="Schmutz J."/>
            <person name="Larimer F."/>
            <person name="Land M."/>
            <person name="Hauser L."/>
            <person name="Kyrpides N."/>
            <person name="Ovchinikova G."/>
            <person name="Sieprawska-Lupa M."/>
            <person name="Whitman W.B."/>
            <person name="Woyke T."/>
        </authorList>
    </citation>
    <scope>NUCLEOTIDE SEQUENCE [LARGE SCALE GENOMIC DNA]</scope>
    <source>
        <strain evidence="2">M7</strain>
    </source>
</reference>
<dbReference type="GeneID" id="8512687"/>
<dbReference type="EMBL" id="CP001787">
    <property type="protein sequence ID" value="ACX72220.1"/>
    <property type="molecule type" value="Genomic_DNA"/>
</dbReference>
<dbReference type="KEGG" id="mvu:Metvu_0355"/>
<protein>
    <submittedName>
        <fullName evidence="2">Competence CoiA family protein</fullName>
    </submittedName>
</protein>
<evidence type="ECO:0000256" key="1">
    <source>
        <dbReference type="SAM" id="MobiDB-lite"/>
    </source>
</evidence>